<dbReference type="Pfam" id="PF01968">
    <property type="entry name" value="Hydantoinase_A"/>
    <property type="match status" value="1"/>
</dbReference>
<dbReference type="SUPFAM" id="SSF53067">
    <property type="entry name" value="Actin-like ATPase domain"/>
    <property type="match status" value="2"/>
</dbReference>
<dbReference type="AlphaFoldDB" id="A0A4U8QK00"/>
<protein>
    <submittedName>
        <fullName evidence="3">N-methylhydantoinase A/acetone carboxylase, beta subunit</fullName>
    </submittedName>
</protein>
<comment type="caution">
    <text evidence="3">The sequence shown here is derived from an EMBL/GenBank/DDBJ whole genome shotgun (WGS) entry which is preliminary data.</text>
</comment>
<accession>A0A4U8QK00</accession>
<sequence>MIGIGIDTGGTYTDAVIYDLENKQILESAKSLTTKSRLETGITNVLEKLSQTALQSASFMALSTTLATNACVEGKGGRAKLVFIGVNPGTVDETYLSYGLPPSREIYFMDGDPADALRPEIKPDWVKFRQDIRTCFTDCDSIAVVQIHPKDNGAAYEKTALQIITEELDVPCITGYELFHDLNVLRRGASALLNARLMPVMKEFFKAIKVSLKNLGLSLPIVIVRSDGSLMSQGFASTRPVETLLCGPAASVMGGVELADEENALIVDMGGTTSDIAIVKNHTPVTVREGIQIGIYKTFVKGLYVDTFGLGGDSAIRYENGRLYLDTERVIPLCTLSSQFPGVLAQLEELNQTGKPHSHFLHEFFVLMKEPRNKSSYTQVELDFCSALSDGPLIFTKAAAAIHKDTYNFSMKRLEQEGIVMRSGLTPTDIMHIRKDYTPFDRKASVLGAEFIARSVEITADRLTDKVYHLVKKKLYCNLVRILLSDHNSTKHKHLNPDMLNSLIEESYEDAVTHETSSFFSTQFQTHATLIGVGAPIHIFLEDVAKLLGTKAVIPRNAAVANALGAVVGNVSASYDVEIKPLYDSSDLTGYQVFTRSGCLSFKDYDAARETAIEEALDGARSEAYQRGAVGQITTSYESSISEAAIGENNLFLGEMIVGHAIGRIISL</sequence>
<evidence type="ECO:0000313" key="4">
    <source>
        <dbReference type="Proteomes" id="UP000306509"/>
    </source>
</evidence>
<name>A0A4U8QK00_9FIRM</name>
<dbReference type="InterPro" id="IPR008040">
    <property type="entry name" value="Hydant_A_N"/>
</dbReference>
<evidence type="ECO:0000259" key="2">
    <source>
        <dbReference type="Pfam" id="PF05378"/>
    </source>
</evidence>
<organism evidence="3 4">
    <name type="scientific">Robinsoniella peoriensis</name>
    <dbReference type="NCBI Taxonomy" id="180332"/>
    <lineage>
        <taxon>Bacteria</taxon>
        <taxon>Bacillati</taxon>
        <taxon>Bacillota</taxon>
        <taxon>Clostridia</taxon>
        <taxon>Lachnospirales</taxon>
        <taxon>Lachnospiraceae</taxon>
        <taxon>Robinsoniella</taxon>
    </lineage>
</organism>
<dbReference type="Proteomes" id="UP000306509">
    <property type="component" value="Unassembled WGS sequence"/>
</dbReference>
<dbReference type="STRING" id="180332.GCA_000797495_03114"/>
<evidence type="ECO:0000313" key="3">
    <source>
        <dbReference type="EMBL" id="TLD01496.1"/>
    </source>
</evidence>
<dbReference type="PANTHER" id="PTHR11365:SF23">
    <property type="entry name" value="HYPOTHETICAL 5-OXOPROLINASE (EUROFUNG)-RELATED"/>
    <property type="match status" value="1"/>
</dbReference>
<gene>
    <name evidence="3" type="ORF">DSM106044_01641</name>
</gene>
<proteinExistence type="predicted"/>
<dbReference type="GO" id="GO:0006749">
    <property type="term" value="P:glutathione metabolic process"/>
    <property type="evidence" value="ECO:0007669"/>
    <property type="project" value="TreeGrafter"/>
</dbReference>
<dbReference type="InterPro" id="IPR045079">
    <property type="entry name" value="Oxoprolinase-like"/>
</dbReference>
<dbReference type="RefSeq" id="WP_161597308.1">
    <property type="nucleotide sequence ID" value="NZ_QGQD01000037.1"/>
</dbReference>
<reference evidence="3 4" key="1">
    <citation type="journal article" date="2019" name="Anaerobe">
        <title>Detection of Robinsoniella peoriensis in multiple bone samples of a trauma patient.</title>
        <authorList>
            <person name="Schrottner P."/>
            <person name="Hartwich K."/>
            <person name="Bunk B."/>
            <person name="Schober I."/>
            <person name="Helbig S."/>
            <person name="Rudolph W.W."/>
            <person name="Gunzer F."/>
        </authorList>
    </citation>
    <scope>NUCLEOTIDE SEQUENCE [LARGE SCALE GENOMIC DNA]</scope>
    <source>
        <strain evidence="3 4">DSM 106044</strain>
    </source>
</reference>
<dbReference type="Pfam" id="PF05378">
    <property type="entry name" value="Hydant_A_N"/>
    <property type="match status" value="1"/>
</dbReference>
<dbReference type="EMBL" id="QGQD01000037">
    <property type="protein sequence ID" value="TLD01496.1"/>
    <property type="molecule type" value="Genomic_DNA"/>
</dbReference>
<dbReference type="GO" id="GO:0005829">
    <property type="term" value="C:cytosol"/>
    <property type="evidence" value="ECO:0007669"/>
    <property type="project" value="TreeGrafter"/>
</dbReference>
<evidence type="ECO:0000259" key="1">
    <source>
        <dbReference type="Pfam" id="PF01968"/>
    </source>
</evidence>
<feature type="domain" description="Hydantoinase A/oxoprolinase" evidence="1">
    <location>
        <begin position="187"/>
        <end position="325"/>
    </location>
</feature>
<dbReference type="InterPro" id="IPR043129">
    <property type="entry name" value="ATPase_NBD"/>
</dbReference>
<dbReference type="GO" id="GO:0017168">
    <property type="term" value="F:5-oxoprolinase (ATP-hydrolyzing) activity"/>
    <property type="evidence" value="ECO:0007669"/>
    <property type="project" value="TreeGrafter"/>
</dbReference>
<feature type="domain" description="Hydantoinase/oxoprolinase N-terminal" evidence="2">
    <location>
        <begin position="4"/>
        <end position="166"/>
    </location>
</feature>
<dbReference type="InterPro" id="IPR002821">
    <property type="entry name" value="Hydantoinase_A"/>
</dbReference>
<keyword evidence="4" id="KW-1185">Reference proteome</keyword>
<dbReference type="PANTHER" id="PTHR11365">
    <property type="entry name" value="5-OXOPROLINASE RELATED"/>
    <property type="match status" value="1"/>
</dbReference>